<evidence type="ECO:0000313" key="6">
    <source>
        <dbReference type="EMBL" id="WCT74173.1"/>
    </source>
</evidence>
<dbReference type="RefSeq" id="WP_273688999.1">
    <property type="nucleotide sequence ID" value="NZ_CP117411.1"/>
</dbReference>
<comment type="subcellular location">
    <subcellularLocation>
        <location evidence="1">Membrane</location>
        <topology evidence="1">Single-pass membrane protein</topology>
    </subcellularLocation>
</comment>
<evidence type="ECO:0000256" key="5">
    <source>
        <dbReference type="SAM" id="Phobius"/>
    </source>
</evidence>
<name>A0ABY7TMA9_9SPHN</name>
<dbReference type="InterPro" id="IPR050739">
    <property type="entry name" value="MFP"/>
</dbReference>
<keyword evidence="7" id="KW-1185">Reference proteome</keyword>
<sequence length="412" mass="44045">MARSLGPDPIDQAMAVTKPAGWYQLAALAFLVFGAVIWAALVEVPLKIKAKGVLLNEEGLVEITTSSRGRIIQMDVSPGDIVRKGDLIATEAQPEFDSQLAIRRAQLAEAEAHERSLIGLNGALANAQGSAASSRVRAARERIALLAGQERALAERGQGLLSLAAKGYVTKDAILRNDSELSGIRQQLSAARNEIVLSTSDGQVQDVQRQRELAGVRSNIARLQAEIVPLEQQALNDREIRSPYSGRITEVRYGAGEYVDIGTPITSLAQSVGGGAHDEGKLHAIAFVPAEQGKEIRKGMRVDVSPSGVKANEYGFIVGTVLEVGASPASTAGMMRVLKNDQLVRQLSEQGAPFKVVVELERAATPTGFRWTSSNGPPNGVDSGMPMTAEFVTRDQRLLGLVLPPLARFFAK</sequence>
<protein>
    <submittedName>
        <fullName evidence="6">NHLP bacteriocin system secretion protein</fullName>
    </submittedName>
</protein>
<evidence type="ECO:0000256" key="4">
    <source>
        <dbReference type="ARBA" id="ARBA00023136"/>
    </source>
</evidence>
<keyword evidence="3 5" id="KW-1133">Transmembrane helix</keyword>
<evidence type="ECO:0000313" key="7">
    <source>
        <dbReference type="Proteomes" id="UP001220395"/>
    </source>
</evidence>
<dbReference type="Proteomes" id="UP001220395">
    <property type="component" value="Chromosome"/>
</dbReference>
<gene>
    <name evidence="6" type="ORF">PQ455_02765</name>
</gene>
<dbReference type="EMBL" id="CP117411">
    <property type="protein sequence ID" value="WCT74173.1"/>
    <property type="molecule type" value="Genomic_DNA"/>
</dbReference>
<dbReference type="PANTHER" id="PTHR30386:SF26">
    <property type="entry name" value="TRANSPORT PROTEIN COMB"/>
    <property type="match status" value="1"/>
</dbReference>
<keyword evidence="2 5" id="KW-0812">Transmembrane</keyword>
<evidence type="ECO:0000256" key="1">
    <source>
        <dbReference type="ARBA" id="ARBA00004167"/>
    </source>
</evidence>
<reference evidence="6 7" key="1">
    <citation type="submission" date="2023-02" db="EMBL/GenBank/DDBJ databases">
        <title>Genome sequence of Sphingomonas naphthae.</title>
        <authorList>
            <person name="Kim S."/>
            <person name="Heo J."/>
            <person name="Kwon S.-W."/>
        </authorList>
    </citation>
    <scope>NUCLEOTIDE SEQUENCE [LARGE SCALE GENOMIC DNA]</scope>
    <source>
        <strain evidence="6 7">KACC 18716</strain>
    </source>
</reference>
<organism evidence="6 7">
    <name type="scientific">Sphingomonas naphthae</name>
    <dbReference type="NCBI Taxonomy" id="1813468"/>
    <lineage>
        <taxon>Bacteria</taxon>
        <taxon>Pseudomonadati</taxon>
        <taxon>Pseudomonadota</taxon>
        <taxon>Alphaproteobacteria</taxon>
        <taxon>Sphingomonadales</taxon>
        <taxon>Sphingomonadaceae</taxon>
        <taxon>Sphingomonas</taxon>
    </lineage>
</organism>
<evidence type="ECO:0000256" key="3">
    <source>
        <dbReference type="ARBA" id="ARBA00022989"/>
    </source>
</evidence>
<proteinExistence type="predicted"/>
<accession>A0ABY7TMA9</accession>
<dbReference type="PANTHER" id="PTHR30386">
    <property type="entry name" value="MEMBRANE FUSION SUBUNIT OF EMRAB-TOLC MULTIDRUG EFFLUX PUMP"/>
    <property type="match status" value="1"/>
</dbReference>
<feature type="transmembrane region" description="Helical" evidence="5">
    <location>
        <begin position="20"/>
        <end position="41"/>
    </location>
</feature>
<dbReference type="Gene3D" id="2.40.50.100">
    <property type="match status" value="1"/>
</dbReference>
<evidence type="ECO:0000256" key="2">
    <source>
        <dbReference type="ARBA" id="ARBA00022692"/>
    </source>
</evidence>
<dbReference type="InterPro" id="IPR022275">
    <property type="entry name" value="NHPM_bacteriocin_SS_HylD"/>
</dbReference>
<keyword evidence="4 5" id="KW-0472">Membrane</keyword>
<dbReference type="NCBIfam" id="TIGR03794">
    <property type="entry name" value="NHLM_micro_HlyD"/>
    <property type="match status" value="1"/>
</dbReference>